<accession>A0A8X6GBL8</accession>
<comment type="caution">
    <text evidence="1">The sequence shown here is derived from an EMBL/GenBank/DDBJ whole genome shotgun (WGS) entry which is preliminary data.</text>
</comment>
<name>A0A8X6GBL8_TRICU</name>
<keyword evidence="2" id="KW-1185">Reference proteome</keyword>
<evidence type="ECO:0000313" key="1">
    <source>
        <dbReference type="EMBL" id="GFR00917.1"/>
    </source>
</evidence>
<reference evidence="1" key="1">
    <citation type="submission" date="2020-07" db="EMBL/GenBank/DDBJ databases">
        <title>Multicomponent nature underlies the extraordinary mechanical properties of spider dragline silk.</title>
        <authorList>
            <person name="Kono N."/>
            <person name="Nakamura H."/>
            <person name="Mori M."/>
            <person name="Yoshida Y."/>
            <person name="Ohtoshi R."/>
            <person name="Malay A.D."/>
            <person name="Moran D.A.P."/>
            <person name="Tomita M."/>
            <person name="Numata K."/>
            <person name="Arakawa K."/>
        </authorList>
    </citation>
    <scope>NUCLEOTIDE SEQUENCE</scope>
</reference>
<sequence>MRAFDGQSPLSLRTADDTLWSESGGAAVGPPLLSLSEKEECKHSGPTALLNNPALVQNASSTFLRVVTGNTCITMLPHLS</sequence>
<organism evidence="1 2">
    <name type="scientific">Trichonephila clavata</name>
    <name type="common">Joro spider</name>
    <name type="synonym">Nephila clavata</name>
    <dbReference type="NCBI Taxonomy" id="2740835"/>
    <lineage>
        <taxon>Eukaryota</taxon>
        <taxon>Metazoa</taxon>
        <taxon>Ecdysozoa</taxon>
        <taxon>Arthropoda</taxon>
        <taxon>Chelicerata</taxon>
        <taxon>Arachnida</taxon>
        <taxon>Araneae</taxon>
        <taxon>Araneomorphae</taxon>
        <taxon>Entelegynae</taxon>
        <taxon>Araneoidea</taxon>
        <taxon>Nephilidae</taxon>
        <taxon>Trichonephila</taxon>
    </lineage>
</organism>
<gene>
    <name evidence="1" type="ORF">TNCT_305991</name>
</gene>
<dbReference type="Proteomes" id="UP000887116">
    <property type="component" value="Unassembled WGS sequence"/>
</dbReference>
<dbReference type="EMBL" id="BMAO01025167">
    <property type="protein sequence ID" value="GFR00917.1"/>
    <property type="molecule type" value="Genomic_DNA"/>
</dbReference>
<proteinExistence type="predicted"/>
<protein>
    <submittedName>
        <fullName evidence="1">Uncharacterized protein</fullName>
    </submittedName>
</protein>
<evidence type="ECO:0000313" key="2">
    <source>
        <dbReference type="Proteomes" id="UP000887116"/>
    </source>
</evidence>
<dbReference type="AlphaFoldDB" id="A0A8X6GBL8"/>